<name>A0AAP0LKU1_9ROSI</name>
<reference evidence="3 4" key="1">
    <citation type="submission" date="2024-05" db="EMBL/GenBank/DDBJ databases">
        <title>Haplotype-resolved chromosome-level genome assembly of Huyou (Citrus changshanensis).</title>
        <authorList>
            <person name="Miao C."/>
            <person name="Chen W."/>
            <person name="Wu Y."/>
            <person name="Wang L."/>
            <person name="Zhao S."/>
            <person name="Grierson D."/>
            <person name="Xu C."/>
            <person name="Chen K."/>
        </authorList>
    </citation>
    <scope>NUCLEOTIDE SEQUENCE [LARGE SCALE GENOMIC DNA]</scope>
    <source>
        <strain evidence="3">01-14</strain>
        <tissue evidence="3">Leaf</tissue>
    </source>
</reference>
<dbReference type="InterPro" id="IPR014044">
    <property type="entry name" value="CAP_dom"/>
</dbReference>
<evidence type="ECO:0000259" key="2">
    <source>
        <dbReference type="SMART" id="SM00198"/>
    </source>
</evidence>
<dbReference type="Proteomes" id="UP001428341">
    <property type="component" value="Unassembled WGS sequence"/>
</dbReference>
<sequence>MPSTSAIFCLLALATIHLSSAHNKPEDYLKAHNEARASVGVGPMSWDHKLADYSHKHAQKLKGNCNLKKPQVSKYSETIAWSSQGEITAAEFVKMCMDGKPLYDYNSNICALNAKSTPQVMSPINSLAIFHLVVLAARIHLSSANNATQQRYVHLHNEARRNVGIGIGMTWDKTLEDHAHSYAQKLKVDCIIEHSVSHYGENLAWADYNFTVDHIVKMWVDEKQFYDYNSNTCAPNQMCGHYTQVVWRKSVRLGCAKERCNNNHQFIAICNYDPPGNAAGERPF</sequence>
<keyword evidence="4" id="KW-1185">Reference proteome</keyword>
<dbReference type="FunFam" id="3.40.33.10:FF:000004">
    <property type="entry name" value="CAP, cysteine-rich secretory protein, antigen 5"/>
    <property type="match status" value="1"/>
</dbReference>
<dbReference type="CDD" id="cd05381">
    <property type="entry name" value="CAP_PR-1"/>
    <property type="match status" value="1"/>
</dbReference>
<feature type="signal peptide" evidence="1">
    <location>
        <begin position="1"/>
        <end position="21"/>
    </location>
</feature>
<accession>A0AAP0LKU1</accession>
<dbReference type="Pfam" id="PF00188">
    <property type="entry name" value="CAP"/>
    <property type="match status" value="2"/>
</dbReference>
<dbReference type="InterPro" id="IPR035940">
    <property type="entry name" value="CAP_sf"/>
</dbReference>
<dbReference type="SMART" id="SM00198">
    <property type="entry name" value="SCP"/>
    <property type="match status" value="2"/>
</dbReference>
<dbReference type="EMBL" id="JBCGBO010000025">
    <property type="protein sequence ID" value="KAK9176548.1"/>
    <property type="molecule type" value="Genomic_DNA"/>
</dbReference>
<feature type="domain" description="SCP" evidence="2">
    <location>
        <begin position="23"/>
        <end position="128"/>
    </location>
</feature>
<dbReference type="SUPFAM" id="SSF55797">
    <property type="entry name" value="PR-1-like"/>
    <property type="match status" value="2"/>
</dbReference>
<gene>
    <name evidence="3" type="ORF">WN944_028565</name>
</gene>
<dbReference type="InterPro" id="IPR001283">
    <property type="entry name" value="CRISP-related"/>
</dbReference>
<dbReference type="AlphaFoldDB" id="A0AAP0LKU1"/>
<evidence type="ECO:0000313" key="3">
    <source>
        <dbReference type="EMBL" id="KAK9176548.1"/>
    </source>
</evidence>
<evidence type="ECO:0000313" key="4">
    <source>
        <dbReference type="Proteomes" id="UP001428341"/>
    </source>
</evidence>
<dbReference type="PRINTS" id="PR00837">
    <property type="entry name" value="V5TPXLIKE"/>
</dbReference>
<dbReference type="PANTHER" id="PTHR10334">
    <property type="entry name" value="CYSTEINE-RICH SECRETORY PROTEIN-RELATED"/>
    <property type="match status" value="1"/>
</dbReference>
<evidence type="ECO:0000256" key="1">
    <source>
        <dbReference type="SAM" id="SignalP"/>
    </source>
</evidence>
<organism evidence="3 4">
    <name type="scientific">Citrus x changshan-huyou</name>
    <dbReference type="NCBI Taxonomy" id="2935761"/>
    <lineage>
        <taxon>Eukaryota</taxon>
        <taxon>Viridiplantae</taxon>
        <taxon>Streptophyta</taxon>
        <taxon>Embryophyta</taxon>
        <taxon>Tracheophyta</taxon>
        <taxon>Spermatophyta</taxon>
        <taxon>Magnoliopsida</taxon>
        <taxon>eudicotyledons</taxon>
        <taxon>Gunneridae</taxon>
        <taxon>Pentapetalae</taxon>
        <taxon>rosids</taxon>
        <taxon>malvids</taxon>
        <taxon>Sapindales</taxon>
        <taxon>Rutaceae</taxon>
        <taxon>Aurantioideae</taxon>
        <taxon>Citrus</taxon>
    </lineage>
</organism>
<feature type="domain" description="SCP" evidence="2">
    <location>
        <begin position="147"/>
        <end position="280"/>
    </location>
</feature>
<proteinExistence type="predicted"/>
<dbReference type="InterPro" id="IPR018244">
    <property type="entry name" value="Allrgn_V5/Tpx1_CS"/>
</dbReference>
<feature type="chain" id="PRO_5042965268" description="SCP domain-containing protein" evidence="1">
    <location>
        <begin position="22"/>
        <end position="284"/>
    </location>
</feature>
<dbReference type="PROSITE" id="PS01009">
    <property type="entry name" value="CRISP_1"/>
    <property type="match status" value="1"/>
</dbReference>
<comment type="caution">
    <text evidence="3">The sequence shown here is derived from an EMBL/GenBank/DDBJ whole genome shotgun (WGS) entry which is preliminary data.</text>
</comment>
<protein>
    <recommendedName>
        <fullName evidence="2">SCP domain-containing protein</fullName>
    </recommendedName>
</protein>
<dbReference type="GO" id="GO:0005576">
    <property type="term" value="C:extracellular region"/>
    <property type="evidence" value="ECO:0007669"/>
    <property type="project" value="InterPro"/>
</dbReference>
<keyword evidence="1" id="KW-0732">Signal</keyword>
<dbReference type="Gene3D" id="3.40.33.10">
    <property type="entry name" value="CAP"/>
    <property type="match status" value="2"/>
</dbReference>